<evidence type="ECO:0000313" key="2">
    <source>
        <dbReference type="EMBL" id="KRX97524.1"/>
    </source>
</evidence>
<feature type="compositionally biased region" description="Basic and acidic residues" evidence="1">
    <location>
        <begin position="1"/>
        <end position="20"/>
    </location>
</feature>
<dbReference type="AlphaFoldDB" id="A0A0V0YAM8"/>
<proteinExistence type="predicted"/>
<dbReference type="Proteomes" id="UP000054815">
    <property type="component" value="Unassembled WGS sequence"/>
</dbReference>
<feature type="region of interest" description="Disordered" evidence="1">
    <location>
        <begin position="1"/>
        <end position="23"/>
    </location>
</feature>
<accession>A0A0V0YAM8</accession>
<evidence type="ECO:0000313" key="3">
    <source>
        <dbReference type="Proteomes" id="UP000054815"/>
    </source>
</evidence>
<comment type="caution">
    <text evidence="2">The sequence shown here is derived from an EMBL/GenBank/DDBJ whole genome shotgun (WGS) entry which is preliminary data.</text>
</comment>
<gene>
    <name evidence="2" type="ORF">T4E_2128</name>
</gene>
<reference evidence="2 3" key="1">
    <citation type="submission" date="2015-01" db="EMBL/GenBank/DDBJ databases">
        <title>Evolution of Trichinella species and genotypes.</title>
        <authorList>
            <person name="Korhonen P.K."/>
            <person name="Edoardo P."/>
            <person name="Giuseppe L.R."/>
            <person name="Gasser R.B."/>
        </authorList>
    </citation>
    <scope>NUCLEOTIDE SEQUENCE [LARGE SCALE GENOMIC DNA]</scope>
    <source>
        <strain evidence="2">ISS141</strain>
    </source>
</reference>
<protein>
    <submittedName>
        <fullName evidence="2">Uncharacterized protein</fullName>
    </submittedName>
</protein>
<evidence type="ECO:0000256" key="1">
    <source>
        <dbReference type="SAM" id="MobiDB-lite"/>
    </source>
</evidence>
<dbReference type="EMBL" id="JYDU01000031">
    <property type="protein sequence ID" value="KRX97524.1"/>
    <property type="molecule type" value="Genomic_DNA"/>
</dbReference>
<organism evidence="2 3">
    <name type="scientific">Trichinella pseudospiralis</name>
    <name type="common">Parasitic roundworm</name>
    <dbReference type="NCBI Taxonomy" id="6337"/>
    <lineage>
        <taxon>Eukaryota</taxon>
        <taxon>Metazoa</taxon>
        <taxon>Ecdysozoa</taxon>
        <taxon>Nematoda</taxon>
        <taxon>Enoplea</taxon>
        <taxon>Dorylaimia</taxon>
        <taxon>Trichinellida</taxon>
        <taxon>Trichinellidae</taxon>
        <taxon>Trichinella</taxon>
    </lineage>
</organism>
<name>A0A0V0YAM8_TRIPS</name>
<sequence>MQQHRDADRDGKGPNGDDHRRRVTTIQRRFGWINYQYETVYGDCHQRERGNDRAHALQQREDPIFSYNRDRCYWQRRQADNNIRTAQANYEQIAHRLQAGLASHGNDHAHVASDAGNEDHQIADQEYATNPAFSG</sequence>